<gene>
    <name evidence="3" type="ORF">CU102_08060</name>
</gene>
<dbReference type="Proteomes" id="UP000241444">
    <property type="component" value="Unassembled WGS sequence"/>
</dbReference>
<keyword evidence="1" id="KW-0472">Membrane</keyword>
<reference evidence="4" key="1">
    <citation type="submission" date="2017-11" db="EMBL/GenBank/DDBJ databases">
        <authorList>
            <person name="Kuznetsova I."/>
            <person name="Sazanova A."/>
            <person name="Chirak E."/>
            <person name="Safronova V."/>
            <person name="Willems A."/>
        </authorList>
    </citation>
    <scope>NUCLEOTIDE SEQUENCE [LARGE SCALE GENOMIC DNA]</scope>
    <source>
        <strain evidence="4">STM 196</strain>
    </source>
</reference>
<comment type="caution">
    <text evidence="3">The sequence shown here is derived from an EMBL/GenBank/DDBJ whole genome shotgun (WGS) entry which is preliminary data.</text>
</comment>
<feature type="domain" description="DUF4131" evidence="2">
    <location>
        <begin position="75"/>
        <end position="207"/>
    </location>
</feature>
<evidence type="ECO:0000259" key="2">
    <source>
        <dbReference type="Pfam" id="PF13567"/>
    </source>
</evidence>
<dbReference type="InterPro" id="IPR025405">
    <property type="entry name" value="DUF4131"/>
</dbReference>
<sequence>MVAADAAAIDDNRFAITVPEREGFARSQISSIRRAVPTVLNSEMERGKLFLLVPVFTGTGAIFYFAAATEPRLSAILCGLTAVAGLHALAHARAMARLLLLLCIAIIAGMLCAKLETIRSSTRMLGSEITTRITGRIVAMAKDAKGGWRVTMDVISTTRPALRYGPDRVVVSARALPRNVKIGDGLSALVHLRPQSGPVRPGNYDFAFTITIGVLEPTASCWEGRTSSR</sequence>
<organism evidence="3 4">
    <name type="scientific">Phyllobacterium brassicacearum</name>
    <dbReference type="NCBI Taxonomy" id="314235"/>
    <lineage>
        <taxon>Bacteria</taxon>
        <taxon>Pseudomonadati</taxon>
        <taxon>Pseudomonadota</taxon>
        <taxon>Alphaproteobacteria</taxon>
        <taxon>Hyphomicrobiales</taxon>
        <taxon>Phyllobacteriaceae</taxon>
        <taxon>Phyllobacterium</taxon>
    </lineage>
</organism>
<evidence type="ECO:0000313" key="3">
    <source>
        <dbReference type="EMBL" id="PSH69335.1"/>
    </source>
</evidence>
<keyword evidence="1" id="KW-0812">Transmembrane</keyword>
<evidence type="ECO:0000313" key="4">
    <source>
        <dbReference type="Proteomes" id="UP000241444"/>
    </source>
</evidence>
<keyword evidence="1" id="KW-1133">Transmembrane helix</keyword>
<dbReference type="AlphaFoldDB" id="A0A2P7BSA2"/>
<evidence type="ECO:0000256" key="1">
    <source>
        <dbReference type="SAM" id="Phobius"/>
    </source>
</evidence>
<dbReference type="Pfam" id="PF13567">
    <property type="entry name" value="DUF4131"/>
    <property type="match status" value="1"/>
</dbReference>
<accession>A0A2P7BSA2</accession>
<dbReference type="EMBL" id="PGGO01000005">
    <property type="protein sequence ID" value="PSH69335.1"/>
    <property type="molecule type" value="Genomic_DNA"/>
</dbReference>
<feature type="transmembrane region" description="Helical" evidence="1">
    <location>
        <begin position="96"/>
        <end position="115"/>
    </location>
</feature>
<name>A0A2P7BSA2_9HYPH</name>
<feature type="transmembrane region" description="Helical" evidence="1">
    <location>
        <begin position="49"/>
        <end position="66"/>
    </location>
</feature>
<protein>
    <recommendedName>
        <fullName evidence="2">DUF4131 domain-containing protein</fullName>
    </recommendedName>
</protein>
<proteinExistence type="predicted"/>
<keyword evidence="4" id="KW-1185">Reference proteome</keyword>